<dbReference type="PROSITE" id="PS51819">
    <property type="entry name" value="VOC"/>
    <property type="match status" value="2"/>
</dbReference>
<dbReference type="RefSeq" id="WP_115069937.1">
    <property type="nucleotide sequence ID" value="NZ_UHID01000009.1"/>
</dbReference>
<sequence>MSPFPEGAPCWADAMFPDLAAARDFYGQVLGWTFDDLGEEYGRYTMAMVDGKPVAAVMPVMPGPDAAARWNLYLATSDAAAVTGRVAGLGGTVAMGPEDVGGFGVTSSLRDPAGTAFSLWQPGTHPGFGLTGAPGAYAWAEVLTRDAAATDGFFPALFGYEVGVMEDPGTDFRVWSAEGRPVLGRMAMTDDFPPEVPSHVDVYFSVPDCDAAVGTVVRLGGQVRHGPVTTPFGRFAAVSDQQGAAFSVIDTSTAEGEMPAMT</sequence>
<accession>A0A380PC42</accession>
<dbReference type="EMBL" id="UHID01000009">
    <property type="protein sequence ID" value="SUP62763.1"/>
    <property type="molecule type" value="Genomic_DNA"/>
</dbReference>
<dbReference type="InterPro" id="IPR052164">
    <property type="entry name" value="Anthracycline_SecMetBiosynth"/>
</dbReference>
<evidence type="ECO:0000259" key="1">
    <source>
        <dbReference type="PROSITE" id="PS51819"/>
    </source>
</evidence>
<feature type="domain" description="VOC" evidence="1">
    <location>
        <begin position="8"/>
        <end position="122"/>
    </location>
</feature>
<dbReference type="PANTHER" id="PTHR33993:SF10">
    <property type="entry name" value="CONSERVED PROTEIN"/>
    <property type="match status" value="1"/>
</dbReference>
<dbReference type="InterPro" id="IPR029068">
    <property type="entry name" value="Glyas_Bleomycin-R_OHBP_Dase"/>
</dbReference>
<evidence type="ECO:0000313" key="2">
    <source>
        <dbReference type="EMBL" id="SUP62763.1"/>
    </source>
</evidence>
<proteinExistence type="predicted"/>
<evidence type="ECO:0000313" key="3">
    <source>
        <dbReference type="Proteomes" id="UP000254150"/>
    </source>
</evidence>
<organism evidence="2 3">
    <name type="scientific">Streptomyces griseus</name>
    <dbReference type="NCBI Taxonomy" id="1911"/>
    <lineage>
        <taxon>Bacteria</taxon>
        <taxon>Bacillati</taxon>
        <taxon>Actinomycetota</taxon>
        <taxon>Actinomycetes</taxon>
        <taxon>Kitasatosporales</taxon>
        <taxon>Streptomycetaceae</taxon>
        <taxon>Streptomyces</taxon>
    </lineage>
</organism>
<dbReference type="SUPFAM" id="SSF54593">
    <property type="entry name" value="Glyoxalase/Bleomycin resistance protein/Dihydroxybiphenyl dioxygenase"/>
    <property type="match status" value="2"/>
</dbReference>
<gene>
    <name evidence="2" type="ORF">NCTC7807_05938</name>
</gene>
<name>A0A380PC42_STRGR</name>
<dbReference type="Proteomes" id="UP000254150">
    <property type="component" value="Unassembled WGS sequence"/>
</dbReference>
<dbReference type="GeneID" id="95071995"/>
<reference evidence="2 3" key="1">
    <citation type="submission" date="2018-06" db="EMBL/GenBank/DDBJ databases">
        <authorList>
            <consortium name="Pathogen Informatics"/>
            <person name="Doyle S."/>
        </authorList>
    </citation>
    <scope>NUCLEOTIDE SEQUENCE [LARGE SCALE GENOMIC DNA]</scope>
    <source>
        <strain evidence="2 3">NCTC7807</strain>
    </source>
</reference>
<dbReference type="Pfam" id="PF00903">
    <property type="entry name" value="Glyoxalase"/>
    <property type="match status" value="1"/>
</dbReference>
<dbReference type="Gene3D" id="3.10.180.10">
    <property type="entry name" value="2,3-Dihydroxybiphenyl 1,2-Dioxygenase, domain 1"/>
    <property type="match status" value="2"/>
</dbReference>
<dbReference type="InterPro" id="IPR004360">
    <property type="entry name" value="Glyas_Fos-R_dOase_dom"/>
</dbReference>
<dbReference type="InterPro" id="IPR037523">
    <property type="entry name" value="VOC_core"/>
</dbReference>
<protein>
    <submittedName>
        <fullName evidence="2">Hydroxylase</fullName>
    </submittedName>
</protein>
<feature type="domain" description="VOC" evidence="1">
    <location>
        <begin position="136"/>
        <end position="251"/>
    </location>
</feature>
<dbReference type="AlphaFoldDB" id="A0A380PC42"/>
<dbReference type="PANTHER" id="PTHR33993">
    <property type="entry name" value="GLYOXALASE-RELATED"/>
    <property type="match status" value="1"/>
</dbReference>
<dbReference type="CDD" id="cd07247">
    <property type="entry name" value="SgaA_N_like"/>
    <property type="match status" value="2"/>
</dbReference>